<dbReference type="Gene3D" id="2.60.120.200">
    <property type="match status" value="2"/>
</dbReference>
<feature type="compositionally biased region" description="Low complexity" evidence="9">
    <location>
        <begin position="813"/>
        <end position="829"/>
    </location>
</feature>
<feature type="compositionally biased region" description="Polar residues" evidence="9">
    <location>
        <begin position="865"/>
        <end position="874"/>
    </location>
</feature>
<dbReference type="Gene3D" id="3.10.350.10">
    <property type="entry name" value="LysM domain"/>
    <property type="match status" value="1"/>
</dbReference>
<feature type="compositionally biased region" description="Basic and acidic residues" evidence="9">
    <location>
        <begin position="80"/>
        <end position="102"/>
    </location>
</feature>
<dbReference type="GO" id="GO:0015926">
    <property type="term" value="F:glucosidase activity"/>
    <property type="evidence" value="ECO:0007669"/>
    <property type="project" value="TreeGrafter"/>
</dbReference>
<dbReference type="PROSITE" id="PS51762">
    <property type="entry name" value="GH16_2"/>
    <property type="match status" value="1"/>
</dbReference>
<dbReference type="CDD" id="cd00118">
    <property type="entry name" value="LysM"/>
    <property type="match status" value="1"/>
</dbReference>
<feature type="region of interest" description="Disordered" evidence="9">
    <location>
        <begin position="329"/>
        <end position="350"/>
    </location>
</feature>
<evidence type="ECO:0000256" key="9">
    <source>
        <dbReference type="SAM" id="MobiDB-lite"/>
    </source>
</evidence>
<proteinExistence type="inferred from homology"/>
<reference evidence="13" key="1">
    <citation type="submission" date="2021-01" db="EMBL/GenBank/DDBJ databases">
        <authorList>
            <person name="Kaushik A."/>
        </authorList>
    </citation>
    <scope>NUCLEOTIDE SEQUENCE</scope>
    <source>
        <strain evidence="13">AG6-10EEA</strain>
    </source>
</reference>
<accession>A0A8H3AJS4</accession>
<keyword evidence="7" id="KW-0325">Glycoprotein</keyword>
<evidence type="ECO:0000256" key="7">
    <source>
        <dbReference type="ARBA" id="ARBA00023180"/>
    </source>
</evidence>
<dbReference type="InterPro" id="IPR000757">
    <property type="entry name" value="Beta-glucanase-like"/>
</dbReference>
<feature type="region of interest" description="Disordered" evidence="9">
    <location>
        <begin position="805"/>
        <end position="877"/>
    </location>
</feature>
<keyword evidence="4" id="KW-0735">Signal-anchor</keyword>
<evidence type="ECO:0000259" key="11">
    <source>
        <dbReference type="PROSITE" id="PS51762"/>
    </source>
</evidence>
<dbReference type="PANTHER" id="PTHR31361">
    <property type="entry name" value="BETA-GLUCAN SYNTHESIS-ASSOCIATED PROTEIN KRE6-RELATED"/>
    <property type="match status" value="1"/>
</dbReference>
<sequence>MAAPTGRFASSAPYARNVSPAVSTTDLLEHEKPHAALLSPATPGALLPPSPMSRRGSVSTLGDKYSLAPDPRQWGSGISLHDREADDDLHNPDPRRDHRIDRGGSICTGRGILNLGCLLILSLGLLMLFAGYPLLSYLLTKQPVTLGGYNLGGINASGQVPEMIGSFVGLIDKDTPKDVYTRTSLDDGSEWDLVFSDEFNTEGRSFYPGDDPYWEATDLHYWGTNNLEWYDPSALTTTGGNLKVTLSKSTPKYHELDYMGGMMSTWNKFCFTGGYFEANVSLPGSTKAYGLWPAIWAMGNLGRAGYGASLDGTWPYTYDTCDVGTLANQSLTDTTPPGAHKEGDPSHNNELSFLPGQRLSACTCKGEAHPGPKRADGTFVGRAAPEIDMFEAQVSGDYVGHVSQSGQWAPFNYHYEWFNTTDNIKIYNASVTKLNEYTGGAYQQSTSGLSLTNQECYSAGGGCFSVYGFEYKPGYDGYITWVNDGKPAWTVRGAGMGPDTRVELTGGRPVPVEPMYLIINLGISPNFGAIDWDNLIFPAYMLVDWVRVYQPKDAHNIGCDPPDFPTRDYINTFIEAYTNPNLTTWVDDYGQVNPKNRLIDNTSPGPSTFSKSSSYKLPSSPAPNYDVLAPDSYATAIGGREARRRVGSTDDVGPTPAKSGLRARSRSHSTHGNQNGNGETHPLQANGSDRGADTRPVLRRILSSKDGKAKGGMWGFSDGWVEEEDEEEGQNEVRPSGTSREMLVHKIQPKDSLAGVALKYGVSIADIRKVNKLWTADSIHLRSVLYIPLTASVKLDLIDLTTPNQERDLSLPSDQASSSADEASKSNISDSPAPDPDKPTIQHVPLSQLSFFPPPSMSPRKTRTTQRSVSSPFANNPPLLFTPGLSSASLMTSPLFSTSSPPLSSSPSKGTGPLSSLLSALPLPDAVQRLSIDSIAGGTLTPRTASSPDISEQLVELSPMGTRSSPAGAKTKRTIRTQPTHGPVMTVPRRSVETGNEGRTTFATVDDDW</sequence>
<keyword evidence="8" id="KW-0961">Cell wall biogenesis/degradation</keyword>
<evidence type="ECO:0000256" key="2">
    <source>
        <dbReference type="ARBA" id="ARBA00010962"/>
    </source>
</evidence>
<evidence type="ECO:0000259" key="12">
    <source>
        <dbReference type="PROSITE" id="PS51782"/>
    </source>
</evidence>
<evidence type="ECO:0000256" key="1">
    <source>
        <dbReference type="ARBA" id="ARBA00004606"/>
    </source>
</evidence>
<dbReference type="InterPro" id="IPR018392">
    <property type="entry name" value="LysM"/>
</dbReference>
<dbReference type="InterPro" id="IPR036779">
    <property type="entry name" value="LysM_dom_sf"/>
</dbReference>
<protein>
    <recommendedName>
        <fullName evidence="15">GH16 domain-containing protein</fullName>
    </recommendedName>
</protein>
<dbReference type="Proteomes" id="UP000663853">
    <property type="component" value="Unassembled WGS sequence"/>
</dbReference>
<keyword evidence="6 10" id="KW-0472">Membrane</keyword>
<dbReference type="AlphaFoldDB" id="A0A8H3AJS4"/>
<feature type="region of interest" description="Disordered" evidence="9">
    <location>
        <begin position="596"/>
        <end position="695"/>
    </location>
</feature>
<feature type="region of interest" description="Disordered" evidence="9">
    <location>
        <begin position="955"/>
        <end position="1009"/>
    </location>
</feature>
<feature type="transmembrane region" description="Helical" evidence="10">
    <location>
        <begin position="112"/>
        <end position="135"/>
    </location>
</feature>
<organism evidence="13 14">
    <name type="scientific">Rhizoctonia solani</name>
    <dbReference type="NCBI Taxonomy" id="456999"/>
    <lineage>
        <taxon>Eukaryota</taxon>
        <taxon>Fungi</taxon>
        <taxon>Dikarya</taxon>
        <taxon>Basidiomycota</taxon>
        <taxon>Agaricomycotina</taxon>
        <taxon>Agaricomycetes</taxon>
        <taxon>Cantharellales</taxon>
        <taxon>Ceratobasidiaceae</taxon>
        <taxon>Rhizoctonia</taxon>
    </lineage>
</organism>
<dbReference type="Pfam" id="PF01476">
    <property type="entry name" value="LysM"/>
    <property type="match status" value="1"/>
</dbReference>
<feature type="domain" description="LysM" evidence="12">
    <location>
        <begin position="743"/>
        <end position="787"/>
    </location>
</feature>
<dbReference type="GO" id="GO:0005789">
    <property type="term" value="C:endoplasmic reticulum membrane"/>
    <property type="evidence" value="ECO:0007669"/>
    <property type="project" value="TreeGrafter"/>
</dbReference>
<evidence type="ECO:0000313" key="13">
    <source>
        <dbReference type="EMBL" id="CAE6429386.1"/>
    </source>
</evidence>
<feature type="compositionally biased region" description="Low complexity" evidence="9">
    <location>
        <begin position="603"/>
        <end position="623"/>
    </location>
</feature>
<feature type="compositionally biased region" description="Acidic residues" evidence="9">
    <location>
        <begin position="720"/>
        <end position="730"/>
    </location>
</feature>
<comment type="similarity">
    <text evidence="2">Belongs to the SKN1/KRE6 family.</text>
</comment>
<evidence type="ECO:0000313" key="14">
    <source>
        <dbReference type="Proteomes" id="UP000663853"/>
    </source>
</evidence>
<dbReference type="Pfam" id="PF03935">
    <property type="entry name" value="SKN1_KRE6_Sbg1"/>
    <property type="match status" value="1"/>
</dbReference>
<evidence type="ECO:0000256" key="4">
    <source>
        <dbReference type="ARBA" id="ARBA00022968"/>
    </source>
</evidence>
<feature type="domain" description="GH16" evidence="11">
    <location>
        <begin position="170"/>
        <end position="554"/>
    </location>
</feature>
<name>A0A8H3AJS4_9AGAM</name>
<evidence type="ECO:0008006" key="15">
    <source>
        <dbReference type="Google" id="ProtNLM"/>
    </source>
</evidence>
<keyword evidence="5 10" id="KW-1133">Transmembrane helix</keyword>
<feature type="compositionally biased region" description="Polar residues" evidence="9">
    <location>
        <begin position="670"/>
        <end position="687"/>
    </location>
</feature>
<evidence type="ECO:0000256" key="8">
    <source>
        <dbReference type="ARBA" id="ARBA00023316"/>
    </source>
</evidence>
<dbReference type="GO" id="GO:0005886">
    <property type="term" value="C:plasma membrane"/>
    <property type="evidence" value="ECO:0007669"/>
    <property type="project" value="TreeGrafter"/>
</dbReference>
<dbReference type="GO" id="GO:0006078">
    <property type="term" value="P:(1-&gt;6)-beta-D-glucan biosynthetic process"/>
    <property type="evidence" value="ECO:0007669"/>
    <property type="project" value="TreeGrafter"/>
</dbReference>
<comment type="caution">
    <text evidence="13">The sequence shown here is derived from an EMBL/GenBank/DDBJ whole genome shotgun (WGS) entry which is preliminary data.</text>
</comment>
<feature type="region of interest" description="Disordered" evidence="9">
    <location>
        <begin position="25"/>
        <end position="102"/>
    </location>
</feature>
<gene>
    <name evidence="13" type="ORF">RDB_LOCUS21686</name>
</gene>
<dbReference type="PROSITE" id="PS51782">
    <property type="entry name" value="LYSM"/>
    <property type="match status" value="1"/>
</dbReference>
<comment type="subcellular location">
    <subcellularLocation>
        <location evidence="1">Membrane</location>
        <topology evidence="1">Single-pass type II membrane protein</topology>
    </subcellularLocation>
</comment>
<evidence type="ECO:0000256" key="5">
    <source>
        <dbReference type="ARBA" id="ARBA00022989"/>
    </source>
</evidence>
<dbReference type="GO" id="GO:0031505">
    <property type="term" value="P:fungal-type cell wall organization"/>
    <property type="evidence" value="ECO:0007669"/>
    <property type="project" value="TreeGrafter"/>
</dbReference>
<keyword evidence="3 10" id="KW-0812">Transmembrane</keyword>
<dbReference type="FunFam" id="2.60.120.200:FF:000259">
    <property type="entry name" value="Chromosome 9, whole genome shotgun sequence"/>
    <property type="match status" value="1"/>
</dbReference>
<dbReference type="PANTHER" id="PTHR31361:SF1">
    <property type="entry name" value="BETA-GLUCAN SYNTHESIS-ASSOCIATED PROTEIN KRE6-RELATED"/>
    <property type="match status" value="1"/>
</dbReference>
<feature type="compositionally biased region" description="Polar residues" evidence="9">
    <location>
        <begin position="993"/>
        <end position="1003"/>
    </location>
</feature>
<dbReference type="SUPFAM" id="SSF54106">
    <property type="entry name" value="LysM domain"/>
    <property type="match status" value="1"/>
</dbReference>
<evidence type="ECO:0000256" key="3">
    <source>
        <dbReference type="ARBA" id="ARBA00022692"/>
    </source>
</evidence>
<dbReference type="SMART" id="SM00257">
    <property type="entry name" value="LysM"/>
    <property type="match status" value="1"/>
</dbReference>
<dbReference type="EMBL" id="CAJMXA010000402">
    <property type="protein sequence ID" value="CAE6429386.1"/>
    <property type="molecule type" value="Genomic_DNA"/>
</dbReference>
<evidence type="ECO:0000256" key="10">
    <source>
        <dbReference type="SAM" id="Phobius"/>
    </source>
</evidence>
<dbReference type="CDD" id="cd02180">
    <property type="entry name" value="GH16_fungal_KRE6_glucanase"/>
    <property type="match status" value="1"/>
</dbReference>
<feature type="region of interest" description="Disordered" evidence="9">
    <location>
        <begin position="720"/>
        <end position="740"/>
    </location>
</feature>
<dbReference type="InterPro" id="IPR013320">
    <property type="entry name" value="ConA-like_dom_sf"/>
</dbReference>
<dbReference type="SUPFAM" id="SSF49899">
    <property type="entry name" value="Concanavalin A-like lectins/glucanases"/>
    <property type="match status" value="1"/>
</dbReference>
<evidence type="ECO:0000256" key="6">
    <source>
        <dbReference type="ARBA" id="ARBA00023136"/>
    </source>
</evidence>
<feature type="region of interest" description="Disordered" evidence="9">
    <location>
        <begin position="893"/>
        <end position="914"/>
    </location>
</feature>
<dbReference type="InterPro" id="IPR005629">
    <property type="entry name" value="Skn1/Kre6/Sbg1"/>
</dbReference>